<evidence type="ECO:0000256" key="3">
    <source>
        <dbReference type="ARBA" id="ARBA00022801"/>
    </source>
</evidence>
<dbReference type="Proteomes" id="UP001596074">
    <property type="component" value="Unassembled WGS sequence"/>
</dbReference>
<dbReference type="RefSeq" id="WP_378279206.1">
    <property type="nucleotide sequence ID" value="NZ_JBHSON010000001.1"/>
</dbReference>
<dbReference type="PANTHER" id="PTHR47053">
    <property type="entry name" value="MUREIN DD-ENDOPEPTIDASE MEPH-RELATED"/>
    <property type="match status" value="1"/>
</dbReference>
<keyword evidence="8" id="KW-1185">Reference proteome</keyword>
<keyword evidence="2" id="KW-0645">Protease</keyword>
<dbReference type="InterPro" id="IPR000064">
    <property type="entry name" value="NLP_P60_dom"/>
</dbReference>
<reference evidence="8" key="1">
    <citation type="journal article" date="2019" name="Int. J. Syst. Evol. Microbiol.">
        <title>The Global Catalogue of Microorganisms (GCM) 10K type strain sequencing project: providing services to taxonomists for standard genome sequencing and annotation.</title>
        <authorList>
            <consortium name="The Broad Institute Genomics Platform"/>
            <consortium name="The Broad Institute Genome Sequencing Center for Infectious Disease"/>
            <person name="Wu L."/>
            <person name="Ma J."/>
        </authorList>
    </citation>
    <scope>NUCLEOTIDE SEQUENCE [LARGE SCALE GENOMIC DNA]</scope>
    <source>
        <strain evidence="8">KCTC 42087</strain>
    </source>
</reference>
<dbReference type="Pfam" id="PF00877">
    <property type="entry name" value="NLPC_P60"/>
    <property type="match status" value="1"/>
</dbReference>
<keyword evidence="4" id="KW-0788">Thiol protease</keyword>
<evidence type="ECO:0000256" key="5">
    <source>
        <dbReference type="SAM" id="MobiDB-lite"/>
    </source>
</evidence>
<sequence length="241" mass="25796">MIFVDGREGMVCAATLTLAFALIPNTAEAVHAAPGPAGSAAAESAARAATASSGSRSSTARSAAATATASSESGSASARGQGIVRSPRTQESLAALQQAVRKRRVQMKATWTRRARKAVEYAYAQRGRPYVWGGTGEYGFDCSGLVQQAWRQAGVWIPRVSHDQYERIPTKVARNDLRSGDLVFFNRLRHVGIYIGGGRFVHAPRTGRPITVDRLQGRYARTYAGAVRPGWEPLPPIPTGT</sequence>
<dbReference type="PANTHER" id="PTHR47053:SF1">
    <property type="entry name" value="MUREIN DD-ENDOPEPTIDASE MEPH-RELATED"/>
    <property type="match status" value="1"/>
</dbReference>
<accession>A0ABW0ZPH3</accession>
<feature type="region of interest" description="Disordered" evidence="5">
    <location>
        <begin position="51"/>
        <end position="90"/>
    </location>
</feature>
<dbReference type="EMBL" id="JBHSON010000001">
    <property type="protein sequence ID" value="MFC5744237.1"/>
    <property type="molecule type" value="Genomic_DNA"/>
</dbReference>
<dbReference type="PROSITE" id="PS51935">
    <property type="entry name" value="NLPC_P60"/>
    <property type="match status" value="1"/>
</dbReference>
<comment type="similarity">
    <text evidence="1">Belongs to the peptidase C40 family.</text>
</comment>
<evidence type="ECO:0000313" key="8">
    <source>
        <dbReference type="Proteomes" id="UP001596074"/>
    </source>
</evidence>
<gene>
    <name evidence="7" type="ORF">ACFPZN_01280</name>
</gene>
<evidence type="ECO:0000313" key="7">
    <source>
        <dbReference type="EMBL" id="MFC5744237.1"/>
    </source>
</evidence>
<evidence type="ECO:0000256" key="1">
    <source>
        <dbReference type="ARBA" id="ARBA00007074"/>
    </source>
</evidence>
<dbReference type="InterPro" id="IPR051202">
    <property type="entry name" value="Peptidase_C40"/>
</dbReference>
<dbReference type="SUPFAM" id="SSF54001">
    <property type="entry name" value="Cysteine proteinases"/>
    <property type="match status" value="1"/>
</dbReference>
<comment type="caution">
    <text evidence="7">The sequence shown here is derived from an EMBL/GenBank/DDBJ whole genome shotgun (WGS) entry which is preliminary data.</text>
</comment>
<feature type="compositionally biased region" description="Low complexity" evidence="5">
    <location>
        <begin position="51"/>
        <end position="79"/>
    </location>
</feature>
<feature type="domain" description="NlpC/P60" evidence="6">
    <location>
        <begin position="112"/>
        <end position="230"/>
    </location>
</feature>
<evidence type="ECO:0000256" key="2">
    <source>
        <dbReference type="ARBA" id="ARBA00022670"/>
    </source>
</evidence>
<evidence type="ECO:0000259" key="6">
    <source>
        <dbReference type="PROSITE" id="PS51935"/>
    </source>
</evidence>
<proteinExistence type="inferred from homology"/>
<dbReference type="Gene3D" id="3.90.1720.10">
    <property type="entry name" value="endopeptidase domain like (from Nostoc punctiforme)"/>
    <property type="match status" value="1"/>
</dbReference>
<keyword evidence="3" id="KW-0378">Hydrolase</keyword>
<name>A0ABW0ZPH3_9ACTN</name>
<dbReference type="InterPro" id="IPR038765">
    <property type="entry name" value="Papain-like_cys_pep_sf"/>
</dbReference>
<evidence type="ECO:0000256" key="4">
    <source>
        <dbReference type="ARBA" id="ARBA00022807"/>
    </source>
</evidence>
<protein>
    <submittedName>
        <fullName evidence="7">C40 family peptidase</fullName>
    </submittedName>
</protein>
<organism evidence="7 8">
    <name type="scientific">Actinomadura rugatobispora</name>
    <dbReference type="NCBI Taxonomy" id="1994"/>
    <lineage>
        <taxon>Bacteria</taxon>
        <taxon>Bacillati</taxon>
        <taxon>Actinomycetota</taxon>
        <taxon>Actinomycetes</taxon>
        <taxon>Streptosporangiales</taxon>
        <taxon>Thermomonosporaceae</taxon>
        <taxon>Actinomadura</taxon>
    </lineage>
</organism>